<dbReference type="Pfam" id="PF16344">
    <property type="entry name" value="FecR_C"/>
    <property type="match status" value="1"/>
</dbReference>
<gene>
    <name evidence="4" type="ORF">H8S67_13070</name>
</gene>
<reference evidence="4 5" key="1">
    <citation type="submission" date="2020-08" db="EMBL/GenBank/DDBJ databases">
        <title>Genome public.</title>
        <authorList>
            <person name="Liu C."/>
            <person name="Sun Q."/>
        </authorList>
    </citation>
    <scope>NUCLEOTIDE SEQUENCE [LARGE SCALE GENOMIC DNA]</scope>
    <source>
        <strain evidence="4 5">M27</strain>
    </source>
</reference>
<feature type="domain" description="FecR protein" evidence="2">
    <location>
        <begin position="118"/>
        <end position="212"/>
    </location>
</feature>
<name>A0ABR7CD07_9BACE</name>
<keyword evidence="5" id="KW-1185">Reference proteome</keyword>
<dbReference type="Gene3D" id="2.60.120.1440">
    <property type="match status" value="1"/>
</dbReference>
<proteinExistence type="predicted"/>
<evidence type="ECO:0000313" key="5">
    <source>
        <dbReference type="Proteomes" id="UP000600600"/>
    </source>
</evidence>
<evidence type="ECO:0000259" key="3">
    <source>
        <dbReference type="Pfam" id="PF16344"/>
    </source>
</evidence>
<dbReference type="PANTHER" id="PTHR30273:SF2">
    <property type="entry name" value="PROTEIN FECR"/>
    <property type="match status" value="1"/>
</dbReference>
<feature type="transmembrane region" description="Helical" evidence="1">
    <location>
        <begin position="87"/>
        <end position="109"/>
    </location>
</feature>
<organism evidence="4 5">
    <name type="scientific">Bacteroides difficilis</name>
    <dbReference type="NCBI Taxonomy" id="2763021"/>
    <lineage>
        <taxon>Bacteria</taxon>
        <taxon>Pseudomonadati</taxon>
        <taxon>Bacteroidota</taxon>
        <taxon>Bacteroidia</taxon>
        <taxon>Bacteroidales</taxon>
        <taxon>Bacteroidaceae</taxon>
        <taxon>Bacteroides</taxon>
    </lineage>
</organism>
<dbReference type="PIRSF" id="PIRSF018266">
    <property type="entry name" value="FecR"/>
    <property type="match status" value="1"/>
</dbReference>
<dbReference type="InterPro" id="IPR006860">
    <property type="entry name" value="FecR"/>
</dbReference>
<keyword evidence="1" id="KW-0812">Transmembrane</keyword>
<evidence type="ECO:0000259" key="2">
    <source>
        <dbReference type="Pfam" id="PF04773"/>
    </source>
</evidence>
<dbReference type="Proteomes" id="UP000600600">
    <property type="component" value="Unassembled WGS sequence"/>
</dbReference>
<feature type="domain" description="Protein FecR C-terminal" evidence="3">
    <location>
        <begin position="258"/>
        <end position="325"/>
    </location>
</feature>
<keyword evidence="1" id="KW-1133">Transmembrane helix</keyword>
<dbReference type="Gene3D" id="3.55.50.30">
    <property type="match status" value="1"/>
</dbReference>
<sequence length="330" mass="37986">MDEMILLAYLRGECSDEEAGLVEAWCEKAPENRKVLEQLYYTLFVGDRVVVMNTVDTEASLKKLKSAIKEKEEKNQRKGMPVRWGRYATVAAAFFTGLVVAGGITWGVLSNKLSDYEVLTIAGQRAQTVLPDGSKVWLNASSRLVYHNSFWSSEREVDLSGEAYFEVTHDKYAPFIVNSKQIRTRVLGTKFNVRAREEENRVVTTLLQGKVQVDSPRTESNGYVLKPGQTLNIDTDTYQAELIEYNQPTDVLLWIKGKLMFKQNYLLEITNIMEKLYDIKFIYEDETLKTERFTGEFSTDSTSDEILNVLMHTHHFSYKKEGRTIRLRKR</sequence>
<accession>A0ABR7CD07</accession>
<evidence type="ECO:0000313" key="4">
    <source>
        <dbReference type="EMBL" id="MBC5605598.1"/>
    </source>
</evidence>
<dbReference type="PANTHER" id="PTHR30273">
    <property type="entry name" value="PERIPLASMIC SIGNAL SENSOR AND SIGMA FACTOR ACTIVATOR FECR-RELATED"/>
    <property type="match status" value="1"/>
</dbReference>
<dbReference type="EMBL" id="JACOOE010000006">
    <property type="protein sequence ID" value="MBC5605598.1"/>
    <property type="molecule type" value="Genomic_DNA"/>
</dbReference>
<dbReference type="RefSeq" id="WP_186967566.1">
    <property type="nucleotide sequence ID" value="NZ_JACOOE010000006.1"/>
</dbReference>
<comment type="caution">
    <text evidence="4">The sequence shown here is derived from an EMBL/GenBank/DDBJ whole genome shotgun (WGS) entry which is preliminary data.</text>
</comment>
<dbReference type="InterPro" id="IPR012373">
    <property type="entry name" value="Ferrdict_sens_TM"/>
</dbReference>
<evidence type="ECO:0000256" key="1">
    <source>
        <dbReference type="SAM" id="Phobius"/>
    </source>
</evidence>
<dbReference type="Pfam" id="PF04773">
    <property type="entry name" value="FecR"/>
    <property type="match status" value="1"/>
</dbReference>
<dbReference type="InterPro" id="IPR032508">
    <property type="entry name" value="FecR_C"/>
</dbReference>
<keyword evidence="1" id="KW-0472">Membrane</keyword>
<protein>
    <submittedName>
        <fullName evidence="4">FecR domain-containing protein</fullName>
    </submittedName>
</protein>